<dbReference type="PANTHER" id="PTHR33643:SF1">
    <property type="entry name" value="UREASE ACCESSORY PROTEIN D"/>
    <property type="match status" value="1"/>
</dbReference>
<dbReference type="HAMAP" id="MF_01384">
    <property type="entry name" value="UreD"/>
    <property type="match status" value="1"/>
</dbReference>
<sequence>MTQDTWQARLQLYFTRTPTRTVLSQRHHQGPLQVQRPFYPESNDTCHVYLLHPPAGIVGGDQLQIQVHVATAANVLLTTPAATKLYTHPDVFSQQTIQLSVADNAVLEWFPQETIAFENSRSRSEIEVMLHTDSIFMGWDIVCLGRSASHAPFTQGEFQQRLKIQRVKQRLWIERAHYQGGSPLLHQMWGLANQPVIGSFFTVAPFNSEMQDTVRQALIPWLQQSRCLCAITIMEDLLVARYLGQHAEEAKAFFIDLWRVIRPMVANRVACPPRIWAT</sequence>
<accession>I3CKK1</accession>
<organism evidence="5 6">
    <name type="scientific">Beggiatoa alba B18LD</name>
    <dbReference type="NCBI Taxonomy" id="395493"/>
    <lineage>
        <taxon>Bacteria</taxon>
        <taxon>Pseudomonadati</taxon>
        <taxon>Pseudomonadota</taxon>
        <taxon>Gammaproteobacteria</taxon>
        <taxon>Thiotrichales</taxon>
        <taxon>Thiotrichaceae</taxon>
        <taxon>Beggiatoa</taxon>
    </lineage>
</organism>
<evidence type="ECO:0000256" key="2">
    <source>
        <dbReference type="ARBA" id="ARBA00022988"/>
    </source>
</evidence>
<dbReference type="eggNOG" id="COG0829">
    <property type="taxonomic scope" value="Bacteria"/>
</dbReference>
<proteinExistence type="inferred from homology"/>
<gene>
    <name evidence="4" type="primary">ureD</name>
    <name evidence="5" type="ORF">BegalDRAFT_3325</name>
</gene>
<comment type="subcellular location">
    <subcellularLocation>
        <location evidence="4">Cytoplasm</location>
    </subcellularLocation>
</comment>
<dbReference type="GO" id="GO:0016151">
    <property type="term" value="F:nickel cation binding"/>
    <property type="evidence" value="ECO:0007669"/>
    <property type="project" value="UniProtKB-UniRule"/>
</dbReference>
<dbReference type="RefSeq" id="WP_002691950.1">
    <property type="nucleotide sequence ID" value="NZ_JH600070.1"/>
</dbReference>
<reference evidence="5 6" key="1">
    <citation type="submission" date="2011-11" db="EMBL/GenBank/DDBJ databases">
        <title>Improved High-Quality Draft sequence of Beggiatoa alba B18lD.</title>
        <authorList>
            <consortium name="US DOE Joint Genome Institute"/>
            <person name="Lucas S."/>
            <person name="Han J."/>
            <person name="Lapidus A."/>
            <person name="Cheng J.-F."/>
            <person name="Goodwin L."/>
            <person name="Pitluck S."/>
            <person name="Peters L."/>
            <person name="Mikhailova N."/>
            <person name="Held B."/>
            <person name="Detter J.C."/>
            <person name="Han C."/>
            <person name="Tapia R."/>
            <person name="Land M."/>
            <person name="Hauser L."/>
            <person name="Kyrpides N."/>
            <person name="Ivanova N."/>
            <person name="Pagani I."/>
            <person name="Samuel K."/>
            <person name="Teske A."/>
            <person name="Mueller J."/>
            <person name="Woyke T."/>
        </authorList>
    </citation>
    <scope>NUCLEOTIDE SEQUENCE [LARGE SCALE GENOMIC DNA]</scope>
    <source>
        <strain evidence="5 6">B18LD</strain>
    </source>
</reference>
<name>I3CKK1_9GAMM</name>
<evidence type="ECO:0000313" key="6">
    <source>
        <dbReference type="Proteomes" id="UP000005744"/>
    </source>
</evidence>
<keyword evidence="6" id="KW-1185">Reference proteome</keyword>
<dbReference type="HOGENOM" id="CLU_056339_0_0_6"/>
<dbReference type="Pfam" id="PF01774">
    <property type="entry name" value="UreD"/>
    <property type="match status" value="1"/>
</dbReference>
<dbReference type="GO" id="GO:0005737">
    <property type="term" value="C:cytoplasm"/>
    <property type="evidence" value="ECO:0007669"/>
    <property type="project" value="UniProtKB-SubCell"/>
</dbReference>
<protein>
    <recommendedName>
        <fullName evidence="4">Urease accessory protein UreD</fullName>
    </recommendedName>
</protein>
<keyword evidence="4" id="KW-0963">Cytoplasm</keyword>
<keyword evidence="3 4" id="KW-0143">Chaperone</keyword>
<dbReference type="OrthoDB" id="9798842at2"/>
<dbReference type="STRING" id="395493.BegalDRAFT_3325"/>
<comment type="subunit">
    <text evidence="4">UreD, UreF and UreG form a complex that acts as a GTP-hydrolysis-dependent molecular chaperone, activating the urease apoprotein by helping to assemble the nickel containing metallocenter of UreC. The UreE protein probably delivers the nickel.</text>
</comment>
<dbReference type="Proteomes" id="UP000005744">
    <property type="component" value="Unassembled WGS sequence"/>
</dbReference>
<dbReference type="InterPro" id="IPR002669">
    <property type="entry name" value="UreD"/>
</dbReference>
<dbReference type="AlphaFoldDB" id="I3CKK1"/>
<evidence type="ECO:0000256" key="1">
    <source>
        <dbReference type="ARBA" id="ARBA00007177"/>
    </source>
</evidence>
<evidence type="ECO:0000256" key="3">
    <source>
        <dbReference type="ARBA" id="ARBA00023186"/>
    </source>
</evidence>
<comment type="similarity">
    <text evidence="1 4">Belongs to the UreD family.</text>
</comment>
<dbReference type="PANTHER" id="PTHR33643">
    <property type="entry name" value="UREASE ACCESSORY PROTEIN D"/>
    <property type="match status" value="1"/>
</dbReference>
<evidence type="ECO:0000313" key="5">
    <source>
        <dbReference type="EMBL" id="EIJ44144.1"/>
    </source>
</evidence>
<evidence type="ECO:0000256" key="4">
    <source>
        <dbReference type="HAMAP-Rule" id="MF_01384"/>
    </source>
</evidence>
<comment type="function">
    <text evidence="4">Required for maturation of urease via the functional incorporation of the urease nickel metallocenter.</text>
</comment>
<keyword evidence="2 4" id="KW-0996">Nickel insertion</keyword>
<dbReference type="EMBL" id="JH600070">
    <property type="protein sequence ID" value="EIJ44144.1"/>
    <property type="molecule type" value="Genomic_DNA"/>
</dbReference>